<evidence type="ECO:0000256" key="1">
    <source>
        <dbReference type="ARBA" id="ARBA00004141"/>
    </source>
</evidence>
<dbReference type="InterPro" id="IPR047817">
    <property type="entry name" value="ABC2_TM_bact-type"/>
</dbReference>
<feature type="transmembrane region" description="Helical" evidence="6">
    <location>
        <begin position="172"/>
        <end position="193"/>
    </location>
</feature>
<dbReference type="PIRSF" id="PIRSF006648">
    <property type="entry name" value="DrrB"/>
    <property type="match status" value="1"/>
</dbReference>
<comment type="subcellular location">
    <subcellularLocation>
        <location evidence="6">Cell membrane</location>
        <topology evidence="6">Multi-pass membrane protein</topology>
    </subcellularLocation>
    <subcellularLocation>
        <location evidence="1">Membrane</location>
        <topology evidence="1">Multi-pass membrane protein</topology>
    </subcellularLocation>
</comment>
<evidence type="ECO:0000313" key="9">
    <source>
        <dbReference type="Proteomes" id="UP001500403"/>
    </source>
</evidence>
<feature type="transmembrane region" description="Helical" evidence="6">
    <location>
        <begin position="147"/>
        <end position="166"/>
    </location>
</feature>
<evidence type="ECO:0000256" key="6">
    <source>
        <dbReference type="RuleBase" id="RU361157"/>
    </source>
</evidence>
<evidence type="ECO:0000256" key="5">
    <source>
        <dbReference type="ARBA" id="ARBA00023251"/>
    </source>
</evidence>
<protein>
    <recommendedName>
        <fullName evidence="6">Transport permease protein</fullName>
    </recommendedName>
</protein>
<keyword evidence="6" id="KW-1003">Cell membrane</keyword>
<feature type="transmembrane region" description="Helical" evidence="6">
    <location>
        <begin position="92"/>
        <end position="114"/>
    </location>
</feature>
<name>A0ABP6J5R1_9ACTN</name>
<keyword evidence="6" id="KW-0813">Transport</keyword>
<evidence type="ECO:0000259" key="7">
    <source>
        <dbReference type="PROSITE" id="PS51012"/>
    </source>
</evidence>
<organism evidence="8 9">
    <name type="scientific">Streptomyces enissocaesilis</name>
    <dbReference type="NCBI Taxonomy" id="332589"/>
    <lineage>
        <taxon>Bacteria</taxon>
        <taxon>Bacillati</taxon>
        <taxon>Actinomycetota</taxon>
        <taxon>Actinomycetes</taxon>
        <taxon>Kitasatosporales</taxon>
        <taxon>Streptomycetaceae</taxon>
        <taxon>Streptomyces</taxon>
        <taxon>Streptomyces rochei group</taxon>
    </lineage>
</organism>
<dbReference type="InterPro" id="IPR000412">
    <property type="entry name" value="ABC_2_transport"/>
</dbReference>
<feature type="transmembrane region" description="Helical" evidence="6">
    <location>
        <begin position="205"/>
        <end position="225"/>
    </location>
</feature>
<keyword evidence="9" id="KW-1185">Reference proteome</keyword>
<gene>
    <name evidence="8" type="ORF">GCM10010446_03000</name>
</gene>
<accession>A0ABP6J5R1</accession>
<dbReference type="EMBL" id="BAAAUD010000005">
    <property type="protein sequence ID" value="GAA2922293.1"/>
    <property type="molecule type" value="Genomic_DNA"/>
</dbReference>
<feature type="transmembrane region" description="Helical" evidence="6">
    <location>
        <begin position="263"/>
        <end position="285"/>
    </location>
</feature>
<keyword evidence="4 6" id="KW-0472">Membrane</keyword>
<proteinExistence type="inferred from homology"/>
<dbReference type="InterPro" id="IPR013525">
    <property type="entry name" value="ABC2_TM"/>
</dbReference>
<dbReference type="PANTHER" id="PTHR43229:SF2">
    <property type="entry name" value="NODULATION PROTEIN J"/>
    <property type="match status" value="1"/>
</dbReference>
<keyword evidence="3 6" id="KW-1133">Transmembrane helix</keyword>
<keyword evidence="2 6" id="KW-0812">Transmembrane</keyword>
<evidence type="ECO:0000256" key="2">
    <source>
        <dbReference type="ARBA" id="ARBA00022692"/>
    </source>
</evidence>
<reference evidence="9" key="1">
    <citation type="journal article" date="2019" name="Int. J. Syst. Evol. Microbiol.">
        <title>The Global Catalogue of Microorganisms (GCM) 10K type strain sequencing project: providing services to taxonomists for standard genome sequencing and annotation.</title>
        <authorList>
            <consortium name="The Broad Institute Genomics Platform"/>
            <consortium name="The Broad Institute Genome Sequencing Center for Infectious Disease"/>
            <person name="Wu L."/>
            <person name="Ma J."/>
        </authorList>
    </citation>
    <scope>NUCLEOTIDE SEQUENCE [LARGE SCALE GENOMIC DNA]</scope>
    <source>
        <strain evidence="9">JCM 9088</strain>
    </source>
</reference>
<dbReference type="Pfam" id="PF01061">
    <property type="entry name" value="ABC2_membrane"/>
    <property type="match status" value="1"/>
</dbReference>
<sequence length="288" mass="31578">MSTVATKDKNKGLDALALEAPKAEELAALLVGKDRPPRPGALSASLTFGWRAMLKIKHVPEQLFDVTAFPIMMVLMYTYLFGGALAGSVAEYIQFLLPGILTMSIVMITMYTGVSVNTDITKGVFDRFRTLPIWRPAPMVGYLLGDVIRYLIASVVMLTVGLIIGYRPHGGVLGVVAGVALLMVFAFAFSWIWTMFGLFLRTEKSVMGVSMMVIFPLTFLSNVFVDPKTMPGWLQAFVNNSPVTHVATAVRKLMAGNWPAADIGWTLGWSAVLLVVFGTVTMRLYNRK</sequence>
<feature type="transmembrane region" description="Helical" evidence="6">
    <location>
        <begin position="63"/>
        <end position="86"/>
    </location>
</feature>
<dbReference type="Proteomes" id="UP001500403">
    <property type="component" value="Unassembled WGS sequence"/>
</dbReference>
<feature type="domain" description="ABC transmembrane type-2" evidence="7">
    <location>
        <begin position="61"/>
        <end position="288"/>
    </location>
</feature>
<keyword evidence="5" id="KW-0046">Antibiotic resistance</keyword>
<evidence type="ECO:0000313" key="8">
    <source>
        <dbReference type="EMBL" id="GAA2922293.1"/>
    </source>
</evidence>
<dbReference type="PANTHER" id="PTHR43229">
    <property type="entry name" value="NODULATION PROTEIN J"/>
    <property type="match status" value="1"/>
</dbReference>
<dbReference type="InterPro" id="IPR051784">
    <property type="entry name" value="Nod_factor_ABC_transporter"/>
</dbReference>
<dbReference type="PROSITE" id="PS51012">
    <property type="entry name" value="ABC_TM2"/>
    <property type="match status" value="1"/>
</dbReference>
<comment type="similarity">
    <text evidence="6">Belongs to the ABC-2 integral membrane protein family.</text>
</comment>
<evidence type="ECO:0000256" key="3">
    <source>
        <dbReference type="ARBA" id="ARBA00022989"/>
    </source>
</evidence>
<evidence type="ECO:0000256" key="4">
    <source>
        <dbReference type="ARBA" id="ARBA00023136"/>
    </source>
</evidence>
<comment type="caution">
    <text evidence="8">The sequence shown here is derived from an EMBL/GenBank/DDBJ whole genome shotgun (WGS) entry which is preliminary data.</text>
</comment>
<dbReference type="RefSeq" id="WP_344489297.1">
    <property type="nucleotide sequence ID" value="NZ_BAAAUD010000005.1"/>
</dbReference>